<dbReference type="PANTHER" id="PTHR13878">
    <property type="entry name" value="GULONOLACTONE OXIDASE"/>
    <property type="match status" value="1"/>
</dbReference>
<dbReference type="InterPro" id="IPR016166">
    <property type="entry name" value="FAD-bd_PCMH"/>
</dbReference>
<dbReference type="GO" id="GO:0071949">
    <property type="term" value="F:FAD binding"/>
    <property type="evidence" value="ECO:0007669"/>
    <property type="project" value="InterPro"/>
</dbReference>
<dbReference type="InterPro" id="IPR006094">
    <property type="entry name" value="Oxid_FAD_bind_N"/>
</dbReference>
<dbReference type="SUPFAM" id="SSF56176">
    <property type="entry name" value="FAD-binding/transporter-associated domain-like"/>
    <property type="match status" value="1"/>
</dbReference>
<dbReference type="STRING" id="1448318.A0A319EQX6"/>
<reference evidence="5 6" key="1">
    <citation type="submission" date="2018-02" db="EMBL/GenBank/DDBJ databases">
        <title>The genomes of Aspergillus section Nigri reveals drivers in fungal speciation.</title>
        <authorList>
            <consortium name="DOE Joint Genome Institute"/>
            <person name="Vesth T.C."/>
            <person name="Nybo J."/>
            <person name="Theobald S."/>
            <person name="Brandl J."/>
            <person name="Frisvad J.C."/>
            <person name="Nielsen K.F."/>
            <person name="Lyhne E.K."/>
            <person name="Kogle M.E."/>
            <person name="Kuo A."/>
            <person name="Riley R."/>
            <person name="Clum A."/>
            <person name="Nolan M."/>
            <person name="Lipzen A."/>
            <person name="Salamov A."/>
            <person name="Henrissat B."/>
            <person name="Wiebenga A."/>
            <person name="De vries R.P."/>
            <person name="Grigoriev I.V."/>
            <person name="Mortensen U.H."/>
            <person name="Andersen M.R."/>
            <person name="Baker S.E."/>
        </authorList>
    </citation>
    <scope>NUCLEOTIDE SEQUENCE [LARGE SCALE GENOMIC DNA]</scope>
    <source>
        <strain evidence="5 6">CBS 121057</strain>
    </source>
</reference>
<name>A0A319EQX6_ASPSB</name>
<dbReference type="Proteomes" id="UP000248423">
    <property type="component" value="Unassembled WGS sequence"/>
</dbReference>
<evidence type="ECO:0000259" key="4">
    <source>
        <dbReference type="PROSITE" id="PS51387"/>
    </source>
</evidence>
<feature type="signal peptide" evidence="3">
    <location>
        <begin position="1"/>
        <end position="19"/>
    </location>
</feature>
<dbReference type="VEuPathDB" id="FungiDB:BO78DRAFT_331567"/>
<dbReference type="Gene3D" id="3.30.465.10">
    <property type="match status" value="2"/>
</dbReference>
<evidence type="ECO:0000313" key="6">
    <source>
        <dbReference type="Proteomes" id="UP000248423"/>
    </source>
</evidence>
<accession>A0A319EQX6</accession>
<keyword evidence="3" id="KW-0732">Signal</keyword>
<dbReference type="InterPro" id="IPR012951">
    <property type="entry name" value="BBE"/>
</dbReference>
<dbReference type="Pfam" id="PF01565">
    <property type="entry name" value="FAD_binding_4"/>
    <property type="match status" value="1"/>
</dbReference>
<dbReference type="InterPro" id="IPR036318">
    <property type="entry name" value="FAD-bd_PCMH-like_sf"/>
</dbReference>
<feature type="domain" description="FAD-binding PCMH-type" evidence="4">
    <location>
        <begin position="111"/>
        <end position="289"/>
    </location>
</feature>
<proteinExistence type="inferred from homology"/>
<evidence type="ECO:0000313" key="5">
    <source>
        <dbReference type="EMBL" id="PYI12706.1"/>
    </source>
</evidence>
<organism evidence="5 6">
    <name type="scientific">Aspergillus sclerotiicarbonarius (strain CBS 121057 / IBT 28362)</name>
    <dbReference type="NCBI Taxonomy" id="1448318"/>
    <lineage>
        <taxon>Eukaryota</taxon>
        <taxon>Fungi</taxon>
        <taxon>Dikarya</taxon>
        <taxon>Ascomycota</taxon>
        <taxon>Pezizomycotina</taxon>
        <taxon>Eurotiomycetes</taxon>
        <taxon>Eurotiomycetidae</taxon>
        <taxon>Eurotiales</taxon>
        <taxon>Aspergillaceae</taxon>
        <taxon>Aspergillus</taxon>
        <taxon>Aspergillus subgen. Circumdati</taxon>
    </lineage>
</organism>
<dbReference type="Pfam" id="PF08031">
    <property type="entry name" value="BBE"/>
    <property type="match status" value="1"/>
</dbReference>
<protein>
    <submittedName>
        <fullName evidence="5">Isoamyl alcohol oxidase</fullName>
    </submittedName>
</protein>
<feature type="chain" id="PRO_5016281827" evidence="3">
    <location>
        <begin position="20"/>
        <end position="568"/>
    </location>
</feature>
<dbReference type="EMBL" id="KZ826315">
    <property type="protein sequence ID" value="PYI12706.1"/>
    <property type="molecule type" value="Genomic_DNA"/>
</dbReference>
<dbReference type="OrthoDB" id="9983560at2759"/>
<dbReference type="InterPro" id="IPR050432">
    <property type="entry name" value="FAD-linked_Oxidoreductases_BP"/>
</dbReference>
<dbReference type="GO" id="GO:0016491">
    <property type="term" value="F:oxidoreductase activity"/>
    <property type="evidence" value="ECO:0007669"/>
    <property type="project" value="UniProtKB-KW"/>
</dbReference>
<dbReference type="InterPro" id="IPR016169">
    <property type="entry name" value="FAD-bd_PCMH_sub2"/>
</dbReference>
<gene>
    <name evidence="5" type="ORF">BO78DRAFT_331567</name>
</gene>
<keyword evidence="6" id="KW-1185">Reference proteome</keyword>
<evidence type="ECO:0000256" key="1">
    <source>
        <dbReference type="ARBA" id="ARBA00005466"/>
    </source>
</evidence>
<comment type="similarity">
    <text evidence="1">Belongs to the oxygen-dependent FAD-linked oxidoreductase family.</text>
</comment>
<keyword evidence="2" id="KW-0560">Oxidoreductase</keyword>
<dbReference type="AlphaFoldDB" id="A0A319EQX6"/>
<dbReference type="PANTHER" id="PTHR13878:SF91">
    <property type="entry name" value="FAD BINDING DOMAIN PROTEIN (AFU_ORTHOLOGUE AFUA_6G12070)-RELATED"/>
    <property type="match status" value="1"/>
</dbReference>
<dbReference type="PROSITE" id="PS51387">
    <property type="entry name" value="FAD_PCMH"/>
    <property type="match status" value="1"/>
</dbReference>
<evidence type="ECO:0000256" key="2">
    <source>
        <dbReference type="ARBA" id="ARBA00023002"/>
    </source>
</evidence>
<sequence length="568" mass="60977">MKASWTLAALAALTSKAVASDDCHCLPGDSCWPSTSSWQSLNSTVGGRLVATVPIGTPCHDPSYNGTACTELQDNWYYPQTHFVSSSSVMQPYFANQSCDPFTAESKACLLGNYVSYAVNVSSTDDVVAAIQFAKSNNLRLVIRNTGHDYLGRSTGAGALSVWTHYLNDVEIQDWSDSTYEGKAVKLGSGVMGYQVLDALYGKGLVVVGGECPTVGLAGGYTMGGGHSALSTAFGLGADQTLSFEVVTASGDVITASRTNNTDLYWALSGGGAGNLGVVTSLTVKAHEDATVSGAGVEFTVANITSDLFFEAVARFHTLLPAMVDAGTSVIYEMTNQVFLINPLTAYNKTSAEVKTILSPFLSALTELGIEYTVSYTEYSSYFEHYEKYMGPLPYGNLEVGTYNYGGRLLPRETLESNTTNLVAALRNITSEGVIAVGVGLNVTNSNDTSNAVFPAWRSAAVTMQIGSAWNETAPWSEMVSNQERIANVYVPQLEAVTPGSGAYENEASFRQHNWQEAFFGDNYAKLCEIKEKYDPDHVFYVLKGAGSEYWTVDESGRMCKTEQTCSA</sequence>
<evidence type="ECO:0000256" key="3">
    <source>
        <dbReference type="SAM" id="SignalP"/>
    </source>
</evidence>